<dbReference type="GO" id="GO:0006047">
    <property type="term" value="P:UDP-N-acetylglucosamine metabolic process"/>
    <property type="evidence" value="ECO:0007669"/>
    <property type="project" value="InterPro"/>
</dbReference>
<reference evidence="2 3" key="1">
    <citation type="submission" date="2019-05" db="EMBL/GenBank/DDBJ databases">
        <title>Draft Whole-Genome sequence of the green sulfur bacterium Prosthecochloris vibrioformis DSM 260.</title>
        <authorList>
            <person name="Meyer T.E."/>
            <person name="Kyndt J.A."/>
        </authorList>
    </citation>
    <scope>NUCLEOTIDE SEQUENCE [LARGE SCALE GENOMIC DNA]</scope>
    <source>
        <strain evidence="2 3">DSM 260</strain>
    </source>
</reference>
<dbReference type="AlphaFoldDB" id="A0A5C4RZP2"/>
<gene>
    <name evidence="2" type="primary">neuC</name>
    <name evidence="2" type="ORF">FGF68_05895</name>
</gene>
<dbReference type="GO" id="GO:0004553">
    <property type="term" value="F:hydrolase activity, hydrolyzing O-glycosyl compounds"/>
    <property type="evidence" value="ECO:0007669"/>
    <property type="project" value="InterPro"/>
</dbReference>
<evidence type="ECO:0000313" key="2">
    <source>
        <dbReference type="EMBL" id="TNJ36600.1"/>
    </source>
</evidence>
<accession>A0A5C4RZP2</accession>
<dbReference type="InterPro" id="IPR029767">
    <property type="entry name" value="WecB-like"/>
</dbReference>
<dbReference type="InterPro" id="IPR020004">
    <property type="entry name" value="UDP-GlcNAc_Epase"/>
</dbReference>
<dbReference type="PANTHER" id="PTHR43174">
    <property type="entry name" value="UDP-N-ACETYLGLUCOSAMINE 2-EPIMERASE"/>
    <property type="match status" value="1"/>
</dbReference>
<protein>
    <submittedName>
        <fullName evidence="2">UDP-N-acetylglucosamine 2-epimerase (Hydrolyzing)</fullName>
        <ecNumber evidence="2">3.2.1.183</ecNumber>
    </submittedName>
</protein>
<proteinExistence type="predicted"/>
<dbReference type="InterPro" id="IPR003331">
    <property type="entry name" value="UDP_GlcNAc_Epimerase_2_dom"/>
</dbReference>
<organism evidence="2 3">
    <name type="scientific">Prosthecochloris vibrioformis</name>
    <name type="common">Chlorobium vibrioforme</name>
    <dbReference type="NCBI Taxonomy" id="1098"/>
    <lineage>
        <taxon>Bacteria</taxon>
        <taxon>Pseudomonadati</taxon>
        <taxon>Chlorobiota</taxon>
        <taxon>Chlorobiia</taxon>
        <taxon>Chlorobiales</taxon>
        <taxon>Chlorobiaceae</taxon>
        <taxon>Prosthecochloris</taxon>
    </lineage>
</organism>
<dbReference type="PANTHER" id="PTHR43174:SF3">
    <property type="entry name" value="UDP-N-ACETYLGLUCOSAMINE 2-EPIMERASE"/>
    <property type="match status" value="1"/>
</dbReference>
<keyword evidence="2" id="KW-0378">Hydrolase</keyword>
<comment type="caution">
    <text evidence="2">The sequence shown here is derived from an EMBL/GenBank/DDBJ whole genome shotgun (WGS) entry which is preliminary data.</text>
</comment>
<keyword evidence="3" id="KW-1185">Reference proteome</keyword>
<sequence>MTKNTKRNILFLTGTRADFGKLKSLMTKIQEDDEFELNIFVTGMHMLSKYGYTCIEVEKAGFRNLYKFINQNATDSMDHILSKTISGLSDYVKETRPDLLIIHGDRVEALAGATVGALNNLLVGHIEGGEVSGTVDELIRHATSKLSHIHFVSNESAKKRLVQLGEKKETIHVIGSPDVDVMNSSNLPTIDEVRNRYEFDFKQYGILIFHPVTTELDDIDRQIDTVVQEVVNSKLNYVIIYPNNDIGTDAILSRYRKLEGMKQIRLYPSMRFECFLTLLKNADFIIGNSSAGIREAPHFGVPTINIGTRQNNRAKCDSILNVPAESQAIRNALIEARRQERQVNALFGTGGSDEQFYSIVKGPEFWKISTQKTFVDWTSNPPTP</sequence>
<name>A0A5C4RZP2_PROVB</name>
<evidence type="ECO:0000313" key="3">
    <source>
        <dbReference type="Proteomes" id="UP000309544"/>
    </source>
</evidence>
<dbReference type="RefSeq" id="WP_139626546.1">
    <property type="nucleotide sequence ID" value="NZ_VDCI01000004.1"/>
</dbReference>
<dbReference type="Proteomes" id="UP000309544">
    <property type="component" value="Unassembled WGS sequence"/>
</dbReference>
<dbReference type="EC" id="3.2.1.183" evidence="2"/>
<dbReference type="Gene3D" id="3.40.50.2000">
    <property type="entry name" value="Glycogen Phosphorylase B"/>
    <property type="match status" value="2"/>
</dbReference>
<dbReference type="EMBL" id="VDCI01000004">
    <property type="protein sequence ID" value="TNJ36600.1"/>
    <property type="molecule type" value="Genomic_DNA"/>
</dbReference>
<dbReference type="Pfam" id="PF02350">
    <property type="entry name" value="Epimerase_2"/>
    <property type="match status" value="1"/>
</dbReference>
<evidence type="ECO:0000259" key="1">
    <source>
        <dbReference type="Pfam" id="PF02350"/>
    </source>
</evidence>
<dbReference type="SUPFAM" id="SSF53756">
    <property type="entry name" value="UDP-Glycosyltransferase/glycogen phosphorylase"/>
    <property type="match status" value="1"/>
</dbReference>
<keyword evidence="2" id="KW-0326">Glycosidase</keyword>
<dbReference type="NCBIfam" id="TIGR03568">
    <property type="entry name" value="NeuC_NnaA"/>
    <property type="match status" value="1"/>
</dbReference>
<feature type="domain" description="UDP-N-acetylglucosamine 2-epimerase" evidence="1">
    <location>
        <begin position="28"/>
        <end position="360"/>
    </location>
</feature>